<evidence type="ECO:0000313" key="3">
    <source>
        <dbReference type="Proteomes" id="UP000546464"/>
    </source>
</evidence>
<dbReference type="InterPro" id="IPR045584">
    <property type="entry name" value="Pilin-like"/>
</dbReference>
<dbReference type="InterPro" id="IPR012902">
    <property type="entry name" value="N_methyl_site"/>
</dbReference>
<dbReference type="EMBL" id="JACHVB010000013">
    <property type="protein sequence ID" value="MBC2593255.1"/>
    <property type="molecule type" value="Genomic_DNA"/>
</dbReference>
<proteinExistence type="predicted"/>
<dbReference type="Proteomes" id="UP000546464">
    <property type="component" value="Unassembled WGS sequence"/>
</dbReference>
<gene>
    <name evidence="2" type="ORF">H5P28_03175</name>
</gene>
<dbReference type="AlphaFoldDB" id="A0A842HAB6"/>
<dbReference type="Gene3D" id="3.30.700.10">
    <property type="entry name" value="Glycoprotein, Type 4 Pilin"/>
    <property type="match status" value="1"/>
</dbReference>
<keyword evidence="1" id="KW-0472">Membrane</keyword>
<comment type="caution">
    <text evidence="2">The sequence shown here is derived from an EMBL/GenBank/DDBJ whole genome shotgun (WGS) entry which is preliminary data.</text>
</comment>
<dbReference type="PANTHER" id="PTHR30093:SF2">
    <property type="entry name" value="TYPE II SECRETION SYSTEM PROTEIN H"/>
    <property type="match status" value="1"/>
</dbReference>
<dbReference type="NCBIfam" id="TIGR02532">
    <property type="entry name" value="IV_pilin_GFxxxE"/>
    <property type="match status" value="1"/>
</dbReference>
<keyword evidence="3" id="KW-1185">Reference proteome</keyword>
<accession>A0A842HAB6</accession>
<sequence>MRTYTISRHRYSAFTLLELLVSIAVIAILAAIIISAMGKVSSRARSVKCQNNLRQVALATLTYSNESGGSLAPMMSQDWASYGGEKYPDAPLNRYLDLHSDVFLCDGDIEWQTGIYDYQKTSYAVNQALYFNGDAGFIVGEGPKLINIEYPSRTILYGETLMYQDPRGFTWNTTSWHGDHGSHLVNVVMVDASVATFVPESSPRSGVFSDGWADADRRYRWK</sequence>
<evidence type="ECO:0000313" key="2">
    <source>
        <dbReference type="EMBL" id="MBC2593255.1"/>
    </source>
</evidence>
<feature type="transmembrane region" description="Helical" evidence="1">
    <location>
        <begin position="12"/>
        <end position="37"/>
    </location>
</feature>
<evidence type="ECO:0000256" key="1">
    <source>
        <dbReference type="SAM" id="Phobius"/>
    </source>
</evidence>
<dbReference type="SUPFAM" id="SSF54523">
    <property type="entry name" value="Pili subunits"/>
    <property type="match status" value="1"/>
</dbReference>
<keyword evidence="1" id="KW-0812">Transmembrane</keyword>
<protein>
    <submittedName>
        <fullName evidence="2">Prepilin-type N-terminal cleavage/methylation domain-containing protein</fullName>
    </submittedName>
</protein>
<dbReference type="PANTHER" id="PTHR30093">
    <property type="entry name" value="GENERAL SECRETION PATHWAY PROTEIN G"/>
    <property type="match status" value="1"/>
</dbReference>
<dbReference type="RefSeq" id="WP_185674267.1">
    <property type="nucleotide sequence ID" value="NZ_JACHVB010000013.1"/>
</dbReference>
<dbReference type="Pfam" id="PF07963">
    <property type="entry name" value="N_methyl"/>
    <property type="match status" value="1"/>
</dbReference>
<reference evidence="2 3" key="1">
    <citation type="submission" date="2020-07" db="EMBL/GenBank/DDBJ databases">
        <authorList>
            <person name="Feng X."/>
        </authorList>
    </citation>
    <scope>NUCLEOTIDE SEQUENCE [LARGE SCALE GENOMIC DNA]</scope>
    <source>
        <strain evidence="2 3">JCM31066</strain>
    </source>
</reference>
<organism evidence="2 3">
    <name type="scientific">Ruficoccus amylovorans</name>
    <dbReference type="NCBI Taxonomy" id="1804625"/>
    <lineage>
        <taxon>Bacteria</taxon>
        <taxon>Pseudomonadati</taxon>
        <taxon>Verrucomicrobiota</taxon>
        <taxon>Opitutia</taxon>
        <taxon>Puniceicoccales</taxon>
        <taxon>Cerasicoccaceae</taxon>
        <taxon>Ruficoccus</taxon>
    </lineage>
</organism>
<name>A0A842HAB6_9BACT</name>
<keyword evidence="1" id="KW-1133">Transmembrane helix</keyword>